<dbReference type="CDD" id="cd01065">
    <property type="entry name" value="NAD_bind_Shikimate_DH"/>
    <property type="match status" value="1"/>
</dbReference>
<evidence type="ECO:0000313" key="19">
    <source>
        <dbReference type="EMBL" id="CRI52238.1"/>
    </source>
</evidence>
<dbReference type="InterPro" id="IPR036291">
    <property type="entry name" value="NAD(P)-bd_dom_sf"/>
</dbReference>
<evidence type="ECO:0000313" key="17">
    <source>
        <dbReference type="EMBL" id="CRI50023.1"/>
    </source>
</evidence>
<dbReference type="InterPro" id="IPR013785">
    <property type="entry name" value="Aldolase_TIM"/>
</dbReference>
<dbReference type="AlphaFoldDB" id="A0A0F7X3N5"/>
<dbReference type="SUPFAM" id="SSF53223">
    <property type="entry name" value="Aminoacid dehydrogenase-like, N-terminal domain"/>
    <property type="match status" value="1"/>
</dbReference>
<evidence type="ECO:0000313" key="11">
    <source>
        <dbReference type="EMBL" id="CRI38699.1"/>
    </source>
</evidence>
<dbReference type="EMBL" id="LN847007">
    <property type="protein sequence ID" value="CRI40962.1"/>
    <property type="molecule type" value="Genomic_DNA"/>
</dbReference>
<sequence>MHLQIWRFSMIYYGVSVMLCATVSGPSFCEAKQQILKSLHLVDIIELRLDLINELDDQELHTLITTAQNPILTFRQHKEMSTALWIQKLYSLAKLEPKWMDIDVSLPKTALQTIRKSHPKIKLILSYHTDKNEDLDAIYNEMLATPAEIYKIVLSPENSSEALNYIKKARLLPKPSTVLCMGTHGLPSRVLSPLISNAMNYAAGISAPQVAPGQPKLEELLSYNYSKLSEKSHIYGLIGDPVDRSISHLSHNFLLSKLSLNATYIKFPVTIGEVVTFFSAIRDLPFSGLSVTMPLKTAIFDHVDALDASAQLCESINTLVFRNQKILGYNTDGEGVAKLLKQKNISVNNKHIAIVGAGGAAKAIAATLAMQGANLHIFNRTLSSAAALATCCKGKAYPLGSLENFKTIDIIINCLPPEVTFPWRFPPIVMDINTKPHPSPYLERAQKHGSLIIHGYEMFIEQALLQFALWFPDFLTPESCDSFRNYVKNFMAKV</sequence>
<dbReference type="EMBL" id="LN847240">
    <property type="protein sequence ID" value="CRI51108.1"/>
    <property type="molecule type" value="Genomic_DNA"/>
</dbReference>
<dbReference type="EC" id="4.2.1.10" evidence="7"/>
<keyword evidence="7 15" id="KW-0456">Lyase</keyword>
<comment type="pathway">
    <text evidence="1 8">Metabolic intermediate biosynthesis; chorismate biosynthesis; chorismate from D-erythrose 4-phosphate and phosphoenolpyruvate: step 4/7.</text>
</comment>
<feature type="binding site" evidence="8">
    <location>
        <position position="432"/>
    </location>
    <ligand>
        <name>NADP(+)</name>
        <dbReference type="ChEBI" id="CHEBI:58349"/>
    </ligand>
</feature>
<evidence type="ECO:0000313" key="16">
    <source>
        <dbReference type="EMBL" id="CRI47701.1"/>
    </source>
</evidence>
<evidence type="ECO:0000256" key="5">
    <source>
        <dbReference type="ARBA" id="ARBA00023141"/>
    </source>
</evidence>
<feature type="binding site" evidence="8">
    <location>
        <position position="332"/>
    </location>
    <ligand>
        <name>shikimate</name>
        <dbReference type="ChEBI" id="CHEBI:36208"/>
    </ligand>
</feature>
<comment type="caution">
    <text evidence="7">Lacks conserved residue(s) required for the propagation of feature annotation.</text>
</comment>
<comment type="catalytic activity">
    <reaction evidence="6 8">
        <text>shikimate + NADP(+) = 3-dehydroshikimate + NADPH + H(+)</text>
        <dbReference type="Rhea" id="RHEA:17737"/>
        <dbReference type="ChEBI" id="CHEBI:15378"/>
        <dbReference type="ChEBI" id="CHEBI:16630"/>
        <dbReference type="ChEBI" id="CHEBI:36208"/>
        <dbReference type="ChEBI" id="CHEBI:57783"/>
        <dbReference type="ChEBI" id="CHEBI:58349"/>
        <dbReference type="EC" id="1.1.1.25"/>
    </reaction>
</comment>
<comment type="function">
    <text evidence="8">Involved in the biosynthesis of the chorismate, which leads to the biosynthesis of aromatic amino acids. Catalyzes the reversible NADPH linked reduction of 3-dehydroshikimate (DHSA) to yield shikimate (SA).</text>
</comment>
<feature type="binding site" evidence="7">
    <location>
        <position position="189"/>
    </location>
    <ligand>
        <name>3-dehydroquinate</name>
        <dbReference type="ChEBI" id="CHEBI:32364"/>
    </ligand>
</feature>
<dbReference type="SUPFAM" id="SSF51735">
    <property type="entry name" value="NAD(P)-binding Rossmann-fold domains"/>
    <property type="match status" value="1"/>
</dbReference>
<dbReference type="HAMAP" id="MF_00214">
    <property type="entry name" value="AroD"/>
    <property type="match status" value="1"/>
</dbReference>
<comment type="subunit">
    <text evidence="7">Homodimer.</text>
</comment>
<organism evidence="15">
    <name type="scientific">Chlamydia pneumoniae</name>
    <name type="common">Chlamydophila pneumoniae</name>
    <dbReference type="NCBI Taxonomy" id="83558"/>
    <lineage>
        <taxon>Bacteria</taxon>
        <taxon>Pseudomonadati</taxon>
        <taxon>Chlamydiota</taxon>
        <taxon>Chlamydiia</taxon>
        <taxon>Chlamydiales</taxon>
        <taxon>Chlamydiaceae</taxon>
        <taxon>Chlamydia/Chlamydophila group</taxon>
        <taxon>Chlamydia</taxon>
    </lineage>
</organism>
<dbReference type="Gene3D" id="3.20.20.70">
    <property type="entry name" value="Aldolase class I"/>
    <property type="match status" value="1"/>
</dbReference>
<keyword evidence="7" id="KW-0704">Schiff base</keyword>
<dbReference type="EMBL" id="LN849056">
    <property type="protein sequence ID" value="CRI73731.1"/>
    <property type="molecule type" value="Genomic_DNA"/>
</dbReference>
<dbReference type="NCBIfam" id="NF006802">
    <property type="entry name" value="PRK09310.1"/>
    <property type="match status" value="1"/>
</dbReference>
<dbReference type="HAMAP" id="MF_00222">
    <property type="entry name" value="Shikimate_DH_AroE"/>
    <property type="match status" value="1"/>
</dbReference>
<accession>A0A0F7X3N5</accession>
<keyword evidence="3 8" id="KW-0521">NADP</keyword>
<evidence type="ECO:0000256" key="7">
    <source>
        <dbReference type="HAMAP-Rule" id="MF_00214"/>
    </source>
</evidence>
<evidence type="ECO:0000256" key="6">
    <source>
        <dbReference type="ARBA" id="ARBA00049442"/>
    </source>
</evidence>
<evidence type="ECO:0000313" key="14">
    <source>
        <dbReference type="EMBL" id="CRI44297.1"/>
    </source>
</evidence>
<feature type="binding site" evidence="8">
    <location>
        <position position="455"/>
    </location>
    <ligand>
        <name>NADP(+)</name>
        <dbReference type="ChEBI" id="CHEBI:58349"/>
    </ligand>
</feature>
<evidence type="ECO:0000256" key="4">
    <source>
        <dbReference type="ARBA" id="ARBA00023002"/>
    </source>
</evidence>
<name>A0A0F7X3N5_CHLPN</name>
<feature type="binding site" evidence="7">
    <location>
        <position position="75"/>
    </location>
    <ligand>
        <name>3-dehydroquinate</name>
        <dbReference type="ChEBI" id="CHEBI:32364"/>
    </ligand>
</feature>
<dbReference type="SUPFAM" id="SSF51569">
    <property type="entry name" value="Aldolase"/>
    <property type="match status" value="1"/>
</dbReference>
<dbReference type="EMBL" id="LN847238">
    <property type="protein sequence ID" value="CRI47701.1"/>
    <property type="molecule type" value="Genomic_DNA"/>
</dbReference>
<dbReference type="EMBL" id="LN847244">
    <property type="protein sequence ID" value="CRI50023.1"/>
    <property type="molecule type" value="Genomic_DNA"/>
</dbReference>
<dbReference type="EC" id="1.1.1.25" evidence="8"/>
<evidence type="ECO:0000313" key="20">
    <source>
        <dbReference type="EMBL" id="CRI54315.1"/>
    </source>
</evidence>
<evidence type="ECO:0000256" key="8">
    <source>
        <dbReference type="HAMAP-Rule" id="MF_00222"/>
    </source>
</evidence>
<evidence type="ECO:0000256" key="1">
    <source>
        <dbReference type="ARBA" id="ARBA00004871"/>
    </source>
</evidence>
<protein>
    <recommendedName>
        <fullName evidence="7 8">Multifunctional fusion protein</fullName>
    </recommendedName>
    <domain>
        <recommendedName>
            <fullName evidence="7">3-dehydroquinate dehydratase</fullName>
            <shortName evidence="7">3-dehydroquinase</shortName>
            <ecNumber evidence="7">4.2.1.10</ecNumber>
        </recommendedName>
        <alternativeName>
            <fullName evidence="7">Type I DHQase</fullName>
        </alternativeName>
        <alternativeName>
            <fullName evidence="7">Type I dehydroquinase</fullName>
            <shortName evidence="7">DHQ1</shortName>
        </alternativeName>
    </domain>
    <domain>
        <recommendedName>
            <fullName evidence="8">Shikimate dehydrogenase (NADP(+))</fullName>
            <shortName evidence="8">SDH</shortName>
            <ecNumber evidence="8">1.1.1.25</ecNumber>
        </recommendedName>
    </domain>
</protein>
<dbReference type="Gene3D" id="3.40.50.10860">
    <property type="entry name" value="Leucine Dehydrogenase, chain A, domain 1"/>
    <property type="match status" value="1"/>
</dbReference>
<evidence type="ECO:0000256" key="3">
    <source>
        <dbReference type="ARBA" id="ARBA00022857"/>
    </source>
</evidence>
<dbReference type="GO" id="GO:0009073">
    <property type="term" value="P:aromatic amino acid family biosynthetic process"/>
    <property type="evidence" value="ECO:0007669"/>
    <property type="project" value="UniProtKB-KW"/>
</dbReference>
<dbReference type="EMBL" id="LN847256">
    <property type="protein sequence ID" value="CRI54315.1"/>
    <property type="molecule type" value="Genomic_DNA"/>
</dbReference>
<comment type="similarity">
    <text evidence="8">Belongs to the shikimate dehydrogenase family.</text>
</comment>
<feature type="active site" description="Proton acceptor" evidence="8">
    <location>
        <position position="296"/>
    </location>
</feature>
<feature type="binding site" evidence="8">
    <location>
        <begin position="356"/>
        <end position="360"/>
    </location>
    <ligand>
        <name>NADP(+)</name>
        <dbReference type="ChEBI" id="CHEBI:58349"/>
    </ligand>
</feature>
<evidence type="ECO:0000313" key="21">
    <source>
        <dbReference type="EMBL" id="CRI73731.1"/>
    </source>
</evidence>
<evidence type="ECO:0000313" key="18">
    <source>
        <dbReference type="EMBL" id="CRI51108.1"/>
    </source>
</evidence>
<evidence type="ECO:0000313" key="13">
    <source>
        <dbReference type="EMBL" id="CRI42089.1"/>
    </source>
</evidence>
<dbReference type="Pfam" id="PF01487">
    <property type="entry name" value="DHquinase_I"/>
    <property type="match status" value="1"/>
</dbReference>
<keyword evidence="4 8" id="KW-0560">Oxidoreductase</keyword>
<proteinExistence type="inferred from homology"/>
<dbReference type="Gene3D" id="3.40.50.720">
    <property type="entry name" value="NAD(P)-binding Rossmann-like Domain"/>
    <property type="match status" value="1"/>
</dbReference>
<feature type="active site" description="Schiff-base intermediate with substrate" evidence="7">
    <location>
        <position position="151"/>
    </location>
</feature>
<dbReference type="Pfam" id="PF01488">
    <property type="entry name" value="Shikimate_DH"/>
    <property type="match status" value="1"/>
</dbReference>
<dbReference type="GO" id="GO:0003855">
    <property type="term" value="F:3-dehydroquinate dehydratase activity"/>
    <property type="evidence" value="ECO:0007669"/>
    <property type="project" value="UniProtKB-UniRule"/>
</dbReference>
<dbReference type="EMBL" id="LN846999">
    <property type="protein sequence ID" value="CRI38699.1"/>
    <property type="molecule type" value="Genomic_DNA"/>
</dbReference>
<dbReference type="EMBL" id="LN847247">
    <property type="protein sequence ID" value="CRI52238.1"/>
    <property type="molecule type" value="Genomic_DNA"/>
</dbReference>
<dbReference type="InterPro" id="IPR046346">
    <property type="entry name" value="Aminoacid_DH-like_N_sf"/>
</dbReference>
<dbReference type="CDD" id="cd00502">
    <property type="entry name" value="DHQase_I"/>
    <property type="match status" value="1"/>
</dbReference>
<feature type="domain" description="Shikimate dehydrogenase substrate binding N-terminal" evidence="10">
    <location>
        <begin position="237"/>
        <end position="319"/>
    </location>
</feature>
<dbReference type="GO" id="GO:0019632">
    <property type="term" value="P:shikimate metabolic process"/>
    <property type="evidence" value="ECO:0007669"/>
    <property type="project" value="InterPro"/>
</dbReference>
<evidence type="ECO:0000259" key="9">
    <source>
        <dbReference type="Pfam" id="PF01488"/>
    </source>
</evidence>
<comment type="similarity">
    <text evidence="7">Belongs to the type-I 3-dehydroquinase family.</text>
</comment>
<evidence type="ECO:0000313" key="15">
    <source>
        <dbReference type="EMBL" id="CRI46556.1"/>
    </source>
</evidence>
<dbReference type="InterPro" id="IPR001381">
    <property type="entry name" value="DHquinase_I"/>
</dbReference>
<comment type="pathway">
    <text evidence="7">Metabolic intermediate biosynthesis; chorismate biosynthesis; chorismate from D-erythrose 4-phosphate and phosphoenolpyruvate: step 3/7.</text>
</comment>
<feature type="binding site" evidence="8">
    <location>
        <position position="292"/>
    </location>
    <ligand>
        <name>shikimate</name>
        <dbReference type="ChEBI" id="CHEBI:36208"/>
    </ligand>
</feature>
<feature type="domain" description="Quinate/shikimate 5-dehydrogenase/glutamyl-tRNA reductase" evidence="9">
    <location>
        <begin position="341"/>
        <end position="414"/>
    </location>
</feature>
<evidence type="ECO:0000259" key="10">
    <source>
        <dbReference type="Pfam" id="PF08501"/>
    </source>
</evidence>
<dbReference type="InterPro" id="IPR011342">
    <property type="entry name" value="Shikimate_DH"/>
</dbReference>
<reference evidence="15" key="1">
    <citation type="submission" date="2015-05" db="EMBL/GenBank/DDBJ databases">
        <authorList>
            <person name="Rattei Thomas"/>
        </authorList>
    </citation>
    <scope>NUCLEOTIDE SEQUENCE</scope>
    <source>
        <strain evidence="11">CV15</strain>
        <strain evidence="12">CWL029c</strain>
        <strain evidence="13">GiD</strain>
        <strain evidence="14">H12</strain>
        <strain evidence="15">MUL2216</strain>
        <strain evidence="16">Panola</strain>
        <strain evidence="18">PB1</strain>
        <strain evidence="17">U1271</strain>
        <strain evidence="19">UZG1</strain>
        <strain evidence="20">Wien2</strain>
        <strain evidence="21">YK41</strain>
    </source>
</reference>
<dbReference type="PATRIC" id="fig|83558.13.peg.1096"/>
<dbReference type="UniPathway" id="UPA00053">
    <property type="reaction ID" value="UER00086"/>
</dbReference>
<dbReference type="GO" id="GO:0009423">
    <property type="term" value="P:chorismate biosynthetic process"/>
    <property type="evidence" value="ECO:0007669"/>
    <property type="project" value="UniProtKB-UniRule"/>
</dbReference>
<feature type="binding site" evidence="7">
    <location>
        <begin position="46"/>
        <end position="48"/>
    </location>
    <ligand>
        <name>3-dehydroquinate</name>
        <dbReference type="ChEBI" id="CHEBI:32364"/>
    </ligand>
</feature>
<dbReference type="PANTHER" id="PTHR21089:SF1">
    <property type="entry name" value="BIFUNCTIONAL 3-DEHYDROQUINATE DEHYDRATASE_SHIKIMATE DEHYDROGENASE, CHLOROPLASTIC"/>
    <property type="match status" value="1"/>
</dbReference>
<dbReference type="EMBL" id="LN847228">
    <property type="protein sequence ID" value="CRI46556.1"/>
    <property type="molecule type" value="Genomic_DNA"/>
</dbReference>
<evidence type="ECO:0000313" key="12">
    <source>
        <dbReference type="EMBL" id="CRI40962.1"/>
    </source>
</evidence>
<dbReference type="GO" id="GO:0004764">
    <property type="term" value="F:shikimate 3-dehydrogenase (NADP+) activity"/>
    <property type="evidence" value="ECO:0007669"/>
    <property type="project" value="UniProtKB-UniRule"/>
</dbReference>
<dbReference type="NCBIfam" id="TIGR00507">
    <property type="entry name" value="aroE"/>
    <property type="match status" value="1"/>
</dbReference>
<gene>
    <name evidence="8 15" type="primary">aroE</name>
    <name evidence="7" type="synonym">aroD</name>
    <name evidence="11" type="ORF">BN1224_CV15_C_05320</name>
    <name evidence="13" type="ORF">BN1224_GiD_B_00720</name>
    <name evidence="14" type="ORF">BN1224_H12_FM_00310</name>
    <name evidence="15" type="ORF">BN1224_MUL2216_G_00440</name>
    <name evidence="16" type="ORF">BN1224_Panola_M_00630</name>
    <name evidence="18" type="ORF">BN1224_PB1_B_10770</name>
    <name evidence="17" type="ORF">BN1224_U1271_C_09220</name>
    <name evidence="19" type="ORF">BN1224_UZG1_C_01020</name>
    <name evidence="20" type="ORF">BN1224_Wien2_I_00750</name>
    <name evidence="21" type="ORF">BN1224_YK41_CE_00300</name>
    <name evidence="12" type="ORF">CWL029c_G_00630</name>
</gene>
<dbReference type="GO" id="GO:0050661">
    <property type="term" value="F:NADP binding"/>
    <property type="evidence" value="ECO:0007669"/>
    <property type="project" value="InterPro"/>
</dbReference>
<feature type="binding site" evidence="8">
    <location>
        <position position="462"/>
    </location>
    <ligand>
        <name>shikimate</name>
        <dbReference type="ChEBI" id="CHEBI:36208"/>
    </ligand>
</feature>
<feature type="active site" description="Proton donor/acceptor" evidence="7">
    <location>
        <position position="128"/>
    </location>
</feature>
<dbReference type="InterPro" id="IPR022893">
    <property type="entry name" value="Shikimate_DH_fam"/>
</dbReference>
<keyword evidence="2 7" id="KW-0028">Amino-acid biosynthesis</keyword>
<dbReference type="EMBL" id="LN847009">
    <property type="protein sequence ID" value="CRI42089.1"/>
    <property type="molecule type" value="Genomic_DNA"/>
</dbReference>
<feature type="binding site" evidence="8">
    <location>
        <begin position="245"/>
        <end position="247"/>
    </location>
    <ligand>
        <name>shikimate</name>
        <dbReference type="ChEBI" id="CHEBI:36208"/>
    </ligand>
</feature>
<keyword evidence="5 7" id="KW-0057">Aromatic amino acid biosynthesis</keyword>
<feature type="binding site" evidence="7">
    <location>
        <position position="214"/>
    </location>
    <ligand>
        <name>3-dehydroquinate</name>
        <dbReference type="ChEBI" id="CHEBI:32364"/>
    </ligand>
</feature>
<dbReference type="GO" id="GO:0008652">
    <property type="term" value="P:amino acid biosynthetic process"/>
    <property type="evidence" value="ECO:0007669"/>
    <property type="project" value="UniProtKB-KW"/>
</dbReference>
<evidence type="ECO:0000256" key="2">
    <source>
        <dbReference type="ARBA" id="ARBA00022605"/>
    </source>
</evidence>
<dbReference type="InterPro" id="IPR006151">
    <property type="entry name" value="Shikm_DH/Glu-tRNA_Rdtase"/>
</dbReference>
<dbReference type="Pfam" id="PF08501">
    <property type="entry name" value="Shikimate_dh_N"/>
    <property type="match status" value="1"/>
</dbReference>
<comment type="function">
    <text evidence="7">Involved in the third step of the chorismate pathway, which leads to the biosynthesis of aromatic amino acids. Catalyzes the cis-dehydration of 3-dehydroquinate (DHQ) and introduces the first double bond of the aromatic ring to yield 3-dehydroshikimate.</text>
</comment>
<feature type="binding site" evidence="8">
    <location>
        <position position="317"/>
    </location>
    <ligand>
        <name>shikimate</name>
        <dbReference type="ChEBI" id="CHEBI:36208"/>
    </ligand>
</feature>
<dbReference type="PANTHER" id="PTHR21089">
    <property type="entry name" value="SHIKIMATE DEHYDROGENASE"/>
    <property type="match status" value="1"/>
</dbReference>
<dbReference type="InterPro" id="IPR013708">
    <property type="entry name" value="Shikimate_DH-bd_N"/>
</dbReference>
<comment type="catalytic activity">
    <reaction evidence="7">
        <text>3-dehydroquinate = 3-dehydroshikimate + H2O</text>
        <dbReference type="Rhea" id="RHEA:21096"/>
        <dbReference type="ChEBI" id="CHEBI:15377"/>
        <dbReference type="ChEBI" id="CHEBI:16630"/>
        <dbReference type="ChEBI" id="CHEBI:32364"/>
        <dbReference type="EC" id="4.2.1.10"/>
    </reaction>
</comment>
<dbReference type="EMBL" id="LN847216">
    <property type="protein sequence ID" value="CRI44297.1"/>
    <property type="molecule type" value="Genomic_DNA"/>
</dbReference>